<sequence length="224" mass="24990">MDLPVCVTVHKQFIIPGLQLAMGTTHVTKIYQRRAVSLIITLQLLIYSSDKDPQHTYSHSSSSHPPSKHPNPPSNWAILDQSNGTSSLRNNQSSRMGLYLHIHSSLERSACFDLNPLKRILTIDPQACRRGNTGGDSRCRRRCKGRSRTIFSQRTGISITTSGGCCYASEGEEKGDWFGDVHGMGCLSPFCWYVPDDDCSDNRSVFLYSQLNIPPPRMSQSTVQ</sequence>
<feature type="compositionally biased region" description="Polar residues" evidence="1">
    <location>
        <begin position="80"/>
        <end position="90"/>
    </location>
</feature>
<comment type="caution">
    <text evidence="2">The sequence shown here is derived from an EMBL/GenBank/DDBJ whole genome shotgun (WGS) entry which is preliminary data.</text>
</comment>
<accession>A0A8H6AF32</accession>
<dbReference type="AlphaFoldDB" id="A0A8H6AF32"/>
<evidence type="ECO:0000313" key="3">
    <source>
        <dbReference type="Proteomes" id="UP000541154"/>
    </source>
</evidence>
<dbReference type="EMBL" id="SPNV01000013">
    <property type="protein sequence ID" value="KAF5865926.1"/>
    <property type="molecule type" value="Genomic_DNA"/>
</dbReference>
<keyword evidence="3" id="KW-1185">Reference proteome</keyword>
<gene>
    <name evidence="2" type="ORF">ETB97_001502</name>
</gene>
<proteinExistence type="predicted"/>
<evidence type="ECO:0000313" key="2">
    <source>
        <dbReference type="EMBL" id="KAF5865926.1"/>
    </source>
</evidence>
<protein>
    <submittedName>
        <fullName evidence="2">Uncharacterized protein</fullName>
    </submittedName>
</protein>
<reference evidence="2 3" key="1">
    <citation type="submission" date="2019-04" db="EMBL/GenBank/DDBJ databases">
        <title>Aspergillus burnettii sp. nov., novel species from soil in southeast Queensland.</title>
        <authorList>
            <person name="Gilchrist C.L.M."/>
            <person name="Pitt J.I."/>
            <person name="Lange L."/>
            <person name="Lacey H.J."/>
            <person name="Vuong D."/>
            <person name="Midgley D.J."/>
            <person name="Greenfield P."/>
            <person name="Bradbury M."/>
            <person name="Lacey E."/>
            <person name="Busk P.K."/>
            <person name="Pilgaard B."/>
            <person name="Chooi Y.H."/>
            <person name="Piggott A.M."/>
        </authorList>
    </citation>
    <scope>NUCLEOTIDE SEQUENCE [LARGE SCALE GENOMIC DNA]</scope>
    <source>
        <strain evidence="2 3">FRR 5400</strain>
    </source>
</reference>
<feature type="region of interest" description="Disordered" evidence="1">
    <location>
        <begin position="54"/>
        <end position="90"/>
    </location>
</feature>
<dbReference type="Proteomes" id="UP000541154">
    <property type="component" value="Unassembled WGS sequence"/>
</dbReference>
<organism evidence="2 3">
    <name type="scientific">Petromyces alliaceus</name>
    <name type="common">Aspergillus alliaceus</name>
    <dbReference type="NCBI Taxonomy" id="209559"/>
    <lineage>
        <taxon>Eukaryota</taxon>
        <taxon>Fungi</taxon>
        <taxon>Dikarya</taxon>
        <taxon>Ascomycota</taxon>
        <taxon>Pezizomycotina</taxon>
        <taxon>Eurotiomycetes</taxon>
        <taxon>Eurotiomycetidae</taxon>
        <taxon>Eurotiales</taxon>
        <taxon>Aspergillaceae</taxon>
        <taxon>Aspergillus</taxon>
        <taxon>Aspergillus subgen. Circumdati</taxon>
    </lineage>
</organism>
<name>A0A8H6AF32_PETAA</name>
<evidence type="ECO:0000256" key="1">
    <source>
        <dbReference type="SAM" id="MobiDB-lite"/>
    </source>
</evidence>